<proteinExistence type="predicted"/>
<organism evidence="1">
    <name type="scientific">Anguilla anguilla</name>
    <name type="common">European freshwater eel</name>
    <name type="synonym">Muraena anguilla</name>
    <dbReference type="NCBI Taxonomy" id="7936"/>
    <lineage>
        <taxon>Eukaryota</taxon>
        <taxon>Metazoa</taxon>
        <taxon>Chordata</taxon>
        <taxon>Craniata</taxon>
        <taxon>Vertebrata</taxon>
        <taxon>Euteleostomi</taxon>
        <taxon>Actinopterygii</taxon>
        <taxon>Neopterygii</taxon>
        <taxon>Teleostei</taxon>
        <taxon>Anguilliformes</taxon>
        <taxon>Anguillidae</taxon>
        <taxon>Anguilla</taxon>
    </lineage>
</organism>
<name>A0A0E9XZV7_ANGAN</name>
<reference evidence="1" key="1">
    <citation type="submission" date="2014-11" db="EMBL/GenBank/DDBJ databases">
        <authorList>
            <person name="Amaro Gonzalez C."/>
        </authorList>
    </citation>
    <scope>NUCLEOTIDE SEQUENCE</scope>
</reference>
<protein>
    <submittedName>
        <fullName evidence="1">Uncharacterized protein</fullName>
    </submittedName>
</protein>
<accession>A0A0E9XZV7</accession>
<dbReference type="EMBL" id="GBXM01001197">
    <property type="protein sequence ID" value="JAI07381.1"/>
    <property type="molecule type" value="Transcribed_RNA"/>
</dbReference>
<sequence>MTFMLQNQLLTRYTRLPPAQFSCHFSWTFLLKQCHIMHQLHQAWP</sequence>
<reference evidence="1" key="2">
    <citation type="journal article" date="2015" name="Fish Shellfish Immunol.">
        <title>Early steps in the European eel (Anguilla anguilla)-Vibrio vulnificus interaction in the gills: Role of the RtxA13 toxin.</title>
        <authorList>
            <person name="Callol A."/>
            <person name="Pajuelo D."/>
            <person name="Ebbesson L."/>
            <person name="Teles M."/>
            <person name="MacKenzie S."/>
            <person name="Amaro C."/>
        </authorList>
    </citation>
    <scope>NUCLEOTIDE SEQUENCE</scope>
</reference>
<dbReference type="AlphaFoldDB" id="A0A0E9XZV7"/>
<evidence type="ECO:0000313" key="1">
    <source>
        <dbReference type="EMBL" id="JAI07381.1"/>
    </source>
</evidence>